<protein>
    <submittedName>
        <fullName evidence="2">Hypothetical_protein</fullName>
    </submittedName>
</protein>
<keyword evidence="3" id="KW-1185">Reference proteome</keyword>
<evidence type="ECO:0000313" key="2">
    <source>
        <dbReference type="EMBL" id="CAL6028081.1"/>
    </source>
</evidence>
<dbReference type="EMBL" id="CAXDID020000106">
    <property type="protein sequence ID" value="CAL6028081.1"/>
    <property type="molecule type" value="Genomic_DNA"/>
</dbReference>
<reference evidence="2 3" key="2">
    <citation type="submission" date="2024-07" db="EMBL/GenBank/DDBJ databases">
        <authorList>
            <person name="Akdeniz Z."/>
        </authorList>
    </citation>
    <scope>NUCLEOTIDE SEQUENCE [LARGE SCALE GENOMIC DNA]</scope>
</reference>
<proteinExistence type="predicted"/>
<evidence type="ECO:0000313" key="1">
    <source>
        <dbReference type="EMBL" id="CAI9959486.1"/>
    </source>
</evidence>
<gene>
    <name evidence="2" type="ORF">HINF_LOCUS31635</name>
    <name evidence="1" type="ORF">HINF_LOCUS47131</name>
</gene>
<comment type="caution">
    <text evidence="1">The sequence shown here is derived from an EMBL/GenBank/DDBJ whole genome shotgun (WGS) entry which is preliminary data.</text>
</comment>
<name>A0AA86UPL9_9EUKA</name>
<reference evidence="1" key="1">
    <citation type="submission" date="2023-06" db="EMBL/GenBank/DDBJ databases">
        <authorList>
            <person name="Kurt Z."/>
        </authorList>
    </citation>
    <scope>NUCLEOTIDE SEQUENCE</scope>
</reference>
<evidence type="ECO:0000313" key="3">
    <source>
        <dbReference type="Proteomes" id="UP001642409"/>
    </source>
</evidence>
<organism evidence="1">
    <name type="scientific">Hexamita inflata</name>
    <dbReference type="NCBI Taxonomy" id="28002"/>
    <lineage>
        <taxon>Eukaryota</taxon>
        <taxon>Metamonada</taxon>
        <taxon>Diplomonadida</taxon>
        <taxon>Hexamitidae</taxon>
        <taxon>Hexamitinae</taxon>
        <taxon>Hexamita</taxon>
    </lineage>
</organism>
<dbReference type="EMBL" id="CATOUU010000918">
    <property type="protein sequence ID" value="CAI9959486.1"/>
    <property type="molecule type" value="Genomic_DNA"/>
</dbReference>
<dbReference type="Proteomes" id="UP001642409">
    <property type="component" value="Unassembled WGS sequence"/>
</dbReference>
<sequence length="757" mass="89242">MPQQILQQISPMLQNLSRLSNNSQLEQQSPNISYQSFNQAKLKVGTVLEQQDLNKQILQYMKTIETLQIAQEQQLIPCYVAADQLQESLFYFYEGIQKDKVLASISEENIKIRQIYQNSLNPLINQTVQNIKQDIFYDKNQASKKLESQLNSLQIQCDKYLEQSVKQQLCLFSWTQSTIEEIYKSNKIESIENELVLNSTDEKLSNLINYHVSQVQIITDYLRVQDQQQAEQGNTQFAYREAQNVLFKYIQCMYQVQNRYQFIVLMELFKSMKQYFVIRSINSKKNEIQLLYHKKKFTSLIQQNKKSINEIINKYKSELNYVKKTLVVDLLGLIKEQEFIQNSVKNETSLQNLQQTIQNYMDKNLIKQVKQLTGEDIPEPLFDEEKLKQEIAQKIAQEQQLHENDIKIDTTSTTTSKPQVQTENVIELKFSEQELQDNPMLQLKIRLQQPTQCDYSTYESLVQPQYTKKLTGLTYVESVWSRYRQNILEQAYLYRITPNENRVQILEKVFALQSEQFSQLLSDYASITKEYEQYPAASGIIDLFFNYELEQLQEKLYLILFSGIGYQRVMKYQNLPDLKLRFKNLSDISAIYKDCELRKAALSMIIPSQANSVHQHTLKRLVLIEHQIQTVCQQIQSTDDLKTFHALISKLRNRTTLLLVSQRQFIDTAEFLKQMIQEESARLKTLVIEQGIIKKNENYFSQLLFTIKEFQSEIERTGLMIQKNPSKHEMMQELIQKMIKIKIDIMQQLYQINGYTE</sequence>
<accession>A0AA86UPL9</accession>
<dbReference type="AlphaFoldDB" id="A0AA86UPL9"/>